<evidence type="ECO:0000313" key="2">
    <source>
        <dbReference type="EMBL" id="KAF2007776.1"/>
    </source>
</evidence>
<keyword evidence="3" id="KW-1185">Reference proteome</keyword>
<dbReference type="OrthoDB" id="2906425at2759"/>
<dbReference type="AlphaFoldDB" id="A0A6A5X4G9"/>
<dbReference type="Gene3D" id="3.90.1200.10">
    <property type="match status" value="1"/>
</dbReference>
<organism evidence="2 3">
    <name type="scientific">Amniculicola lignicola CBS 123094</name>
    <dbReference type="NCBI Taxonomy" id="1392246"/>
    <lineage>
        <taxon>Eukaryota</taxon>
        <taxon>Fungi</taxon>
        <taxon>Dikarya</taxon>
        <taxon>Ascomycota</taxon>
        <taxon>Pezizomycotina</taxon>
        <taxon>Dothideomycetes</taxon>
        <taxon>Pleosporomycetidae</taxon>
        <taxon>Pleosporales</taxon>
        <taxon>Amniculicolaceae</taxon>
        <taxon>Amniculicola</taxon>
    </lineage>
</organism>
<name>A0A6A5X4G9_9PLEO</name>
<gene>
    <name evidence="2" type="ORF">P154DRAFT_3468</name>
</gene>
<sequence>MDSRNGQRAGPFKSVASFHDWYSSINLPAGTLGFYRHLLPDTHSIRFAHADLHTANILVPHTGRPGILAVIDWGQAGWYPDYWDYCKSRYIASPKEEWEVECIPRIFGRTLEEWYGSWSVP</sequence>
<feature type="domain" description="Aminoglycoside phosphotransferase" evidence="1">
    <location>
        <begin position="38"/>
        <end position="84"/>
    </location>
</feature>
<dbReference type="Proteomes" id="UP000799779">
    <property type="component" value="Unassembled WGS sequence"/>
</dbReference>
<reference evidence="2" key="1">
    <citation type="journal article" date="2020" name="Stud. Mycol.">
        <title>101 Dothideomycetes genomes: a test case for predicting lifestyles and emergence of pathogens.</title>
        <authorList>
            <person name="Haridas S."/>
            <person name="Albert R."/>
            <person name="Binder M."/>
            <person name="Bloem J."/>
            <person name="Labutti K."/>
            <person name="Salamov A."/>
            <person name="Andreopoulos B."/>
            <person name="Baker S."/>
            <person name="Barry K."/>
            <person name="Bills G."/>
            <person name="Bluhm B."/>
            <person name="Cannon C."/>
            <person name="Castanera R."/>
            <person name="Culley D."/>
            <person name="Daum C."/>
            <person name="Ezra D."/>
            <person name="Gonzalez J."/>
            <person name="Henrissat B."/>
            <person name="Kuo A."/>
            <person name="Liang C."/>
            <person name="Lipzen A."/>
            <person name="Lutzoni F."/>
            <person name="Magnuson J."/>
            <person name="Mondo S."/>
            <person name="Nolan M."/>
            <person name="Ohm R."/>
            <person name="Pangilinan J."/>
            <person name="Park H.-J."/>
            <person name="Ramirez L."/>
            <person name="Alfaro M."/>
            <person name="Sun H."/>
            <person name="Tritt A."/>
            <person name="Yoshinaga Y."/>
            <person name="Zwiers L.-H."/>
            <person name="Turgeon B."/>
            <person name="Goodwin S."/>
            <person name="Spatafora J."/>
            <person name="Crous P."/>
            <person name="Grigoriev I."/>
        </authorList>
    </citation>
    <scope>NUCLEOTIDE SEQUENCE</scope>
    <source>
        <strain evidence="2">CBS 123094</strain>
    </source>
</reference>
<dbReference type="InterPro" id="IPR002575">
    <property type="entry name" value="Aminoglycoside_PTrfase"/>
</dbReference>
<dbReference type="InterPro" id="IPR011009">
    <property type="entry name" value="Kinase-like_dom_sf"/>
</dbReference>
<dbReference type="EMBL" id="ML977556">
    <property type="protein sequence ID" value="KAF2007776.1"/>
    <property type="molecule type" value="Genomic_DNA"/>
</dbReference>
<dbReference type="PANTHER" id="PTHR21310:SF54">
    <property type="entry name" value="AMINOGLYCOSIDE PHOSPHOTRANSFERASE DOMAIN-CONTAINING PROTEIN"/>
    <property type="match status" value="1"/>
</dbReference>
<proteinExistence type="predicted"/>
<dbReference type="SUPFAM" id="SSF56112">
    <property type="entry name" value="Protein kinase-like (PK-like)"/>
    <property type="match status" value="1"/>
</dbReference>
<evidence type="ECO:0000259" key="1">
    <source>
        <dbReference type="Pfam" id="PF01636"/>
    </source>
</evidence>
<accession>A0A6A5X4G9</accession>
<protein>
    <recommendedName>
        <fullName evidence="1">Aminoglycoside phosphotransferase domain-containing protein</fullName>
    </recommendedName>
</protein>
<evidence type="ECO:0000313" key="3">
    <source>
        <dbReference type="Proteomes" id="UP000799779"/>
    </source>
</evidence>
<dbReference type="InterPro" id="IPR051678">
    <property type="entry name" value="AGP_Transferase"/>
</dbReference>
<dbReference type="Pfam" id="PF01636">
    <property type="entry name" value="APH"/>
    <property type="match status" value="1"/>
</dbReference>
<dbReference type="PANTHER" id="PTHR21310">
    <property type="entry name" value="AMINOGLYCOSIDE PHOSPHOTRANSFERASE-RELATED-RELATED"/>
    <property type="match status" value="1"/>
</dbReference>